<organism evidence="3 4">
    <name type="scientific">Nocardioides luti</name>
    <dbReference type="NCBI Taxonomy" id="2761101"/>
    <lineage>
        <taxon>Bacteria</taxon>
        <taxon>Bacillati</taxon>
        <taxon>Actinomycetota</taxon>
        <taxon>Actinomycetes</taxon>
        <taxon>Propionibacteriales</taxon>
        <taxon>Nocardioidaceae</taxon>
        <taxon>Nocardioides</taxon>
    </lineage>
</organism>
<sequence length="258" mass="27167">MKNLTTGNDDSRATLVRIGILVGIACMVATVVWLGARTRADDDSGGPDATGGDNSSQTVENASVEQVAPDTAPVDGVVIPTGDDQVDGYPTGFPATDLGAVALQVELAKAQLGFDFDQAVTVARLYANPEDKAVFEERSRAAVALRRQQAGVAKEGDVPAPASYAVTPVAFTLEELDTGYYAVNLLSYVTLTTVDGQVKDSLYAGTQLMRWLDGDWRLVQGSEADIEHLVSEGQPQAVAPGTPEFAKAGWIRINGAPQ</sequence>
<gene>
    <name evidence="3" type="ORF">H5V45_20270</name>
</gene>
<protein>
    <submittedName>
        <fullName evidence="3">Uncharacterized protein</fullName>
    </submittedName>
</protein>
<evidence type="ECO:0000313" key="4">
    <source>
        <dbReference type="Proteomes" id="UP000523955"/>
    </source>
</evidence>
<evidence type="ECO:0000256" key="1">
    <source>
        <dbReference type="SAM" id="MobiDB-lite"/>
    </source>
</evidence>
<proteinExistence type="predicted"/>
<keyword evidence="4" id="KW-1185">Reference proteome</keyword>
<reference evidence="3 4" key="1">
    <citation type="submission" date="2020-08" db="EMBL/GenBank/DDBJ databases">
        <authorList>
            <person name="Seo M.-J."/>
        </authorList>
    </citation>
    <scope>NUCLEOTIDE SEQUENCE [LARGE SCALE GENOMIC DNA]</scope>
    <source>
        <strain evidence="3 4">KIGAM211</strain>
    </source>
</reference>
<evidence type="ECO:0000313" key="3">
    <source>
        <dbReference type="EMBL" id="MBB6629665.1"/>
    </source>
</evidence>
<feature type="region of interest" description="Disordered" evidence="1">
    <location>
        <begin position="39"/>
        <end position="59"/>
    </location>
</feature>
<dbReference type="AlphaFoldDB" id="A0A7X0RK54"/>
<keyword evidence="2" id="KW-0472">Membrane</keyword>
<dbReference type="RefSeq" id="WP_056680622.1">
    <property type="nucleotide sequence ID" value="NZ_JACKXE010000002.1"/>
</dbReference>
<accession>A0A7X0RK54</accession>
<keyword evidence="2" id="KW-1133">Transmembrane helix</keyword>
<evidence type="ECO:0000256" key="2">
    <source>
        <dbReference type="SAM" id="Phobius"/>
    </source>
</evidence>
<keyword evidence="2" id="KW-0812">Transmembrane</keyword>
<dbReference type="Proteomes" id="UP000523955">
    <property type="component" value="Unassembled WGS sequence"/>
</dbReference>
<name>A0A7X0RK54_9ACTN</name>
<comment type="caution">
    <text evidence="3">The sequence shown here is derived from an EMBL/GenBank/DDBJ whole genome shotgun (WGS) entry which is preliminary data.</text>
</comment>
<feature type="transmembrane region" description="Helical" evidence="2">
    <location>
        <begin position="15"/>
        <end position="36"/>
    </location>
</feature>
<dbReference type="EMBL" id="JACKXE010000002">
    <property type="protein sequence ID" value="MBB6629665.1"/>
    <property type="molecule type" value="Genomic_DNA"/>
</dbReference>